<sequence length="67" mass="7686">MLIGTKEYQLVFNVYFSVVNSWLSSHIWLFRLVSAQLIEQLIDASSASRQPQRAVQPRHVTLSVRVA</sequence>
<gene>
    <name evidence="2" type="ORF">EYF80_030704</name>
</gene>
<name>A0A4Z2H0S9_9TELE</name>
<dbReference type="Proteomes" id="UP000314294">
    <property type="component" value="Unassembled WGS sequence"/>
</dbReference>
<evidence type="ECO:0000256" key="1">
    <source>
        <dbReference type="SAM" id="MobiDB-lite"/>
    </source>
</evidence>
<protein>
    <submittedName>
        <fullName evidence="2">Uncharacterized protein</fullName>
    </submittedName>
</protein>
<evidence type="ECO:0000313" key="2">
    <source>
        <dbReference type="EMBL" id="TNN59070.1"/>
    </source>
</evidence>
<organism evidence="2 3">
    <name type="scientific">Liparis tanakae</name>
    <name type="common">Tanaka's snailfish</name>
    <dbReference type="NCBI Taxonomy" id="230148"/>
    <lineage>
        <taxon>Eukaryota</taxon>
        <taxon>Metazoa</taxon>
        <taxon>Chordata</taxon>
        <taxon>Craniata</taxon>
        <taxon>Vertebrata</taxon>
        <taxon>Euteleostomi</taxon>
        <taxon>Actinopterygii</taxon>
        <taxon>Neopterygii</taxon>
        <taxon>Teleostei</taxon>
        <taxon>Neoteleostei</taxon>
        <taxon>Acanthomorphata</taxon>
        <taxon>Eupercaria</taxon>
        <taxon>Perciformes</taxon>
        <taxon>Cottioidei</taxon>
        <taxon>Cottales</taxon>
        <taxon>Liparidae</taxon>
        <taxon>Liparis</taxon>
    </lineage>
</organism>
<proteinExistence type="predicted"/>
<reference evidence="2 3" key="1">
    <citation type="submission" date="2019-03" db="EMBL/GenBank/DDBJ databases">
        <title>First draft genome of Liparis tanakae, snailfish: a comprehensive survey of snailfish specific genes.</title>
        <authorList>
            <person name="Kim W."/>
            <person name="Song I."/>
            <person name="Jeong J.-H."/>
            <person name="Kim D."/>
            <person name="Kim S."/>
            <person name="Ryu S."/>
            <person name="Song J.Y."/>
            <person name="Lee S.K."/>
        </authorList>
    </citation>
    <scope>NUCLEOTIDE SEQUENCE [LARGE SCALE GENOMIC DNA]</scope>
    <source>
        <tissue evidence="2">Muscle</tissue>
    </source>
</reference>
<dbReference type="EMBL" id="SRLO01000364">
    <property type="protein sequence ID" value="TNN59070.1"/>
    <property type="molecule type" value="Genomic_DNA"/>
</dbReference>
<keyword evidence="3" id="KW-1185">Reference proteome</keyword>
<dbReference type="AlphaFoldDB" id="A0A4Z2H0S9"/>
<comment type="caution">
    <text evidence="2">The sequence shown here is derived from an EMBL/GenBank/DDBJ whole genome shotgun (WGS) entry which is preliminary data.</text>
</comment>
<evidence type="ECO:0000313" key="3">
    <source>
        <dbReference type="Proteomes" id="UP000314294"/>
    </source>
</evidence>
<accession>A0A4Z2H0S9</accession>
<feature type="region of interest" description="Disordered" evidence="1">
    <location>
        <begin position="45"/>
        <end position="67"/>
    </location>
</feature>